<evidence type="ECO:0000313" key="1">
    <source>
        <dbReference type="EMBL" id="KJA22454.1"/>
    </source>
</evidence>
<dbReference type="OMA" id="WTEEYQN"/>
<gene>
    <name evidence="1" type="ORF">HYPSUDRAFT_67124</name>
</gene>
<dbReference type="EMBL" id="KN817550">
    <property type="protein sequence ID" value="KJA22454.1"/>
    <property type="molecule type" value="Genomic_DNA"/>
</dbReference>
<dbReference type="Proteomes" id="UP000054270">
    <property type="component" value="Unassembled WGS sequence"/>
</dbReference>
<evidence type="ECO:0008006" key="3">
    <source>
        <dbReference type="Google" id="ProtNLM"/>
    </source>
</evidence>
<dbReference type="Gene3D" id="3.80.10.10">
    <property type="entry name" value="Ribonuclease Inhibitor"/>
    <property type="match status" value="1"/>
</dbReference>
<dbReference type="SUPFAM" id="SSF52047">
    <property type="entry name" value="RNI-like"/>
    <property type="match status" value="1"/>
</dbReference>
<accession>A0A0D2NUA4</accession>
<protein>
    <recommendedName>
        <fullName evidence="3">F-box domain-containing protein</fullName>
    </recommendedName>
</protein>
<dbReference type="OrthoDB" id="3541472at2759"/>
<name>A0A0D2NUA4_HYPSF</name>
<evidence type="ECO:0000313" key="2">
    <source>
        <dbReference type="Proteomes" id="UP000054270"/>
    </source>
</evidence>
<proteinExistence type="predicted"/>
<reference evidence="2" key="1">
    <citation type="submission" date="2014-04" db="EMBL/GenBank/DDBJ databases">
        <title>Evolutionary Origins and Diversification of the Mycorrhizal Mutualists.</title>
        <authorList>
            <consortium name="DOE Joint Genome Institute"/>
            <consortium name="Mycorrhizal Genomics Consortium"/>
            <person name="Kohler A."/>
            <person name="Kuo A."/>
            <person name="Nagy L.G."/>
            <person name="Floudas D."/>
            <person name="Copeland A."/>
            <person name="Barry K.W."/>
            <person name="Cichocki N."/>
            <person name="Veneault-Fourrey C."/>
            <person name="LaButti K."/>
            <person name="Lindquist E.A."/>
            <person name="Lipzen A."/>
            <person name="Lundell T."/>
            <person name="Morin E."/>
            <person name="Murat C."/>
            <person name="Riley R."/>
            <person name="Ohm R."/>
            <person name="Sun H."/>
            <person name="Tunlid A."/>
            <person name="Henrissat B."/>
            <person name="Grigoriev I.V."/>
            <person name="Hibbett D.S."/>
            <person name="Martin F."/>
        </authorList>
    </citation>
    <scope>NUCLEOTIDE SEQUENCE [LARGE SCALE GENOMIC DNA]</scope>
    <source>
        <strain evidence="2">FD-334 SS-4</strain>
    </source>
</reference>
<dbReference type="InterPro" id="IPR032675">
    <property type="entry name" value="LRR_dom_sf"/>
</dbReference>
<organism evidence="1 2">
    <name type="scientific">Hypholoma sublateritium (strain FD-334 SS-4)</name>
    <dbReference type="NCBI Taxonomy" id="945553"/>
    <lineage>
        <taxon>Eukaryota</taxon>
        <taxon>Fungi</taxon>
        <taxon>Dikarya</taxon>
        <taxon>Basidiomycota</taxon>
        <taxon>Agaricomycotina</taxon>
        <taxon>Agaricomycetes</taxon>
        <taxon>Agaricomycetidae</taxon>
        <taxon>Agaricales</taxon>
        <taxon>Agaricineae</taxon>
        <taxon>Strophariaceae</taxon>
        <taxon>Hypholoma</taxon>
    </lineage>
</organism>
<keyword evidence="2" id="KW-1185">Reference proteome</keyword>
<dbReference type="STRING" id="945553.A0A0D2NUA4"/>
<dbReference type="AlphaFoldDB" id="A0A0D2NUA4"/>
<sequence length="545" mass="59866">MSSSHSSILQLAAEIVYDIGVSLSVNDAGNLRLTCKRLNEMLEATVLQQITLNISRTNLSKSIPKIRALAAGRSPAAARATTHLLLVCFSPRYDPTTQGTVVDKKDLDASEGERRMKKYLFDAIVALKHVSNVSWLTHEADDTWVQNTISKALRALPQLESLILDATFLKIAAPVHRLHNLHDIDVTTINWSSSTFFDETCKNVAKLLARNSQITSLRIGTGGSSSGTTYPSTSLHSLFSEYPPNVSPLRLQQLSLKTLFVKLDAVTLPHLQCLKSLDLTCIVPPLQLPTGSGKGVSCDVQKSNQITLENQLDVGSTPSAIWDALGHCGIQLDDVSLTQITVSFLGYIEGYSGLKKISLSSSGVESDADSNQLAARFWKKSLPKHTETLEVLHVKVADEDGWCLGDHNLPMVKKCRSLRFLSISLSPLILKTGDVEADSENIFTRLVDNISCYLPRFRHLTLSPAAPPRTQTQHCATASDIDRGQALIRGQVEAYIAPPSCTRLPEITLASSFHDESRAELYFPERATGNSAQLESGEWYYRRQS</sequence>